<protein>
    <submittedName>
        <fullName evidence="2">DUF4365 domain-containing protein</fullName>
    </submittedName>
</protein>
<evidence type="ECO:0000313" key="3">
    <source>
        <dbReference type="Proteomes" id="UP000253303"/>
    </source>
</evidence>
<organism evidence="2 3">
    <name type="scientific">Spongiactinospora rosea</name>
    <dbReference type="NCBI Taxonomy" id="2248750"/>
    <lineage>
        <taxon>Bacteria</taxon>
        <taxon>Bacillati</taxon>
        <taxon>Actinomycetota</taxon>
        <taxon>Actinomycetes</taxon>
        <taxon>Streptosporangiales</taxon>
        <taxon>Streptosporangiaceae</taxon>
        <taxon>Spongiactinospora</taxon>
    </lineage>
</organism>
<dbReference type="EMBL" id="QMEY01000030">
    <property type="protein sequence ID" value="RBQ14653.1"/>
    <property type="molecule type" value="Genomic_DNA"/>
</dbReference>
<gene>
    <name evidence="2" type="ORF">DP939_39280</name>
</gene>
<dbReference type="AlphaFoldDB" id="A0A366LMC5"/>
<sequence>MVVTAAGCWIKDHRTDVDGVDITIASSAEYETWYGPEFELQLKCTAQQDLLKDDHIVWQMKAEPLRKLINPKRFTPALLGVLLVPEDAGSWLNQSEEQLLLEGGMYWEYAAKLGEIPEGQGSKTVHLPRSNLFDVERLLGIMRTIGDGGGR</sequence>
<feature type="domain" description="DUF4365" evidence="1">
    <location>
        <begin position="2"/>
        <end position="143"/>
    </location>
</feature>
<keyword evidence="3" id="KW-1185">Reference proteome</keyword>
<comment type="caution">
    <text evidence="2">The sequence shown here is derived from an EMBL/GenBank/DDBJ whole genome shotgun (WGS) entry which is preliminary data.</text>
</comment>
<evidence type="ECO:0000259" key="1">
    <source>
        <dbReference type="Pfam" id="PF14280"/>
    </source>
</evidence>
<reference evidence="2 3" key="1">
    <citation type="submission" date="2018-06" db="EMBL/GenBank/DDBJ databases">
        <title>Sphaerisporangium craniellae sp. nov., isolated from a marine sponge in the South China Sea.</title>
        <authorList>
            <person name="Li L."/>
        </authorList>
    </citation>
    <scope>NUCLEOTIDE SEQUENCE [LARGE SCALE GENOMIC DNA]</scope>
    <source>
        <strain evidence="2 3">LHW63015</strain>
    </source>
</reference>
<proteinExistence type="predicted"/>
<evidence type="ECO:0000313" key="2">
    <source>
        <dbReference type="EMBL" id="RBQ14653.1"/>
    </source>
</evidence>
<dbReference type="Proteomes" id="UP000253303">
    <property type="component" value="Unassembled WGS sequence"/>
</dbReference>
<dbReference type="InterPro" id="IPR025375">
    <property type="entry name" value="DUF4365"/>
</dbReference>
<dbReference type="Pfam" id="PF14280">
    <property type="entry name" value="DUF4365"/>
    <property type="match status" value="1"/>
</dbReference>
<accession>A0A366LMC5</accession>
<dbReference type="OrthoDB" id="4555843at2"/>
<name>A0A366LMC5_9ACTN</name>